<dbReference type="Proteomes" id="UP001187192">
    <property type="component" value="Unassembled WGS sequence"/>
</dbReference>
<comment type="caution">
    <text evidence="3">The sequence shown here is derived from an EMBL/GenBank/DDBJ whole genome shotgun (WGS) entry which is preliminary data.</text>
</comment>
<evidence type="ECO:0000313" key="3">
    <source>
        <dbReference type="EMBL" id="GMN47875.1"/>
    </source>
</evidence>
<protein>
    <recommendedName>
        <fullName evidence="5">Transposase</fullName>
    </recommendedName>
</protein>
<dbReference type="Pfam" id="PF03108">
    <property type="entry name" value="DBD_Tnp_Mut"/>
    <property type="match status" value="1"/>
</dbReference>
<reference evidence="3" key="1">
    <citation type="submission" date="2023-07" db="EMBL/GenBank/DDBJ databases">
        <title>draft genome sequence of fig (Ficus carica).</title>
        <authorList>
            <person name="Takahashi T."/>
            <person name="Nishimura K."/>
        </authorList>
    </citation>
    <scope>NUCLEOTIDE SEQUENCE</scope>
</reference>
<dbReference type="PANTHER" id="PTHR31973:SF187">
    <property type="entry name" value="MUTATOR TRANSPOSASE MUDRA PROTEIN"/>
    <property type="match status" value="1"/>
</dbReference>
<dbReference type="InterPro" id="IPR018289">
    <property type="entry name" value="MULE_transposase_dom"/>
</dbReference>
<feature type="domain" description="Transposase MuDR plant" evidence="1">
    <location>
        <begin position="36"/>
        <end position="85"/>
    </location>
</feature>
<evidence type="ECO:0000259" key="1">
    <source>
        <dbReference type="Pfam" id="PF03108"/>
    </source>
</evidence>
<dbReference type="InterPro" id="IPR004332">
    <property type="entry name" value="Transposase_MuDR"/>
</dbReference>
<dbReference type="AlphaFoldDB" id="A0AA88D7W9"/>
<accession>A0AA88D7W9</accession>
<evidence type="ECO:0000313" key="4">
    <source>
        <dbReference type="Proteomes" id="UP001187192"/>
    </source>
</evidence>
<sequence length="279" mass="32936">MNCENQKKHKRKRKRKLKDYFGPNSRDCSNHGRGRLRRKLDLMALKKKFQYRVYKSDKSRFLAICLDDNCKWMLQYSKYNEIDMFQRILIVSDLKLLLNKPPPNYAGIDISYEMAWRARELAVKSMREQAEESYAELAPFLHTLKKTNLGFVTDIVYDADGKFRDAENQIFPLAFGTGDSENNDSCDYFFKMLRELYSEREDMWIVSDRHPSIHKGVEKGFPKALLGCCNFHFIKNLKNNFLSVARALAENFSQSWKAYDKQVFEYNLQQLDNINRGIP</sequence>
<evidence type="ECO:0000259" key="2">
    <source>
        <dbReference type="Pfam" id="PF10551"/>
    </source>
</evidence>
<name>A0AA88D7W9_FICCA</name>
<keyword evidence="4" id="KW-1185">Reference proteome</keyword>
<dbReference type="Pfam" id="PF10551">
    <property type="entry name" value="MULE"/>
    <property type="match status" value="1"/>
</dbReference>
<dbReference type="EMBL" id="BTGU01000026">
    <property type="protein sequence ID" value="GMN47875.1"/>
    <property type="molecule type" value="Genomic_DNA"/>
</dbReference>
<dbReference type="PANTHER" id="PTHR31973">
    <property type="entry name" value="POLYPROTEIN, PUTATIVE-RELATED"/>
    <property type="match status" value="1"/>
</dbReference>
<organism evidence="3 4">
    <name type="scientific">Ficus carica</name>
    <name type="common">Common fig</name>
    <dbReference type="NCBI Taxonomy" id="3494"/>
    <lineage>
        <taxon>Eukaryota</taxon>
        <taxon>Viridiplantae</taxon>
        <taxon>Streptophyta</taxon>
        <taxon>Embryophyta</taxon>
        <taxon>Tracheophyta</taxon>
        <taxon>Spermatophyta</taxon>
        <taxon>Magnoliopsida</taxon>
        <taxon>eudicotyledons</taxon>
        <taxon>Gunneridae</taxon>
        <taxon>Pentapetalae</taxon>
        <taxon>rosids</taxon>
        <taxon>fabids</taxon>
        <taxon>Rosales</taxon>
        <taxon>Moraceae</taxon>
        <taxon>Ficeae</taxon>
        <taxon>Ficus</taxon>
    </lineage>
</organism>
<gene>
    <name evidence="3" type="ORF">TIFTF001_017043</name>
</gene>
<proteinExistence type="predicted"/>
<feature type="domain" description="MULE transposase" evidence="2">
    <location>
        <begin position="165"/>
        <end position="236"/>
    </location>
</feature>
<evidence type="ECO:0008006" key="5">
    <source>
        <dbReference type="Google" id="ProtNLM"/>
    </source>
</evidence>